<dbReference type="GO" id="GO:0015031">
    <property type="term" value="P:protein transport"/>
    <property type="evidence" value="ECO:0007669"/>
    <property type="project" value="UniProtKB-KW"/>
</dbReference>
<evidence type="ECO:0000259" key="9">
    <source>
        <dbReference type="Pfam" id="PF12932"/>
    </source>
</evidence>
<feature type="compositionally biased region" description="Polar residues" evidence="7">
    <location>
        <begin position="816"/>
        <end position="827"/>
    </location>
</feature>
<comment type="similarity">
    <text evidence="2 6">Belongs to the SEC16 family.</text>
</comment>
<protein>
    <recommendedName>
        <fullName evidence="6">Protein transport protein sec16</fullName>
    </recommendedName>
</protein>
<evidence type="ECO:0000256" key="6">
    <source>
        <dbReference type="RuleBase" id="RU364101"/>
    </source>
</evidence>
<feature type="compositionally biased region" description="Basic and acidic residues" evidence="7">
    <location>
        <begin position="1185"/>
        <end position="1240"/>
    </location>
</feature>
<keyword evidence="6" id="KW-0472">Membrane</keyword>
<feature type="region of interest" description="Disordered" evidence="7">
    <location>
        <begin position="16"/>
        <end position="45"/>
    </location>
</feature>
<feature type="compositionally biased region" description="Polar residues" evidence="7">
    <location>
        <begin position="600"/>
        <end position="612"/>
    </location>
</feature>
<dbReference type="OrthoDB" id="8918678at2759"/>
<feature type="compositionally biased region" description="Basic residues" evidence="7">
    <location>
        <begin position="1331"/>
        <end position="1343"/>
    </location>
</feature>
<dbReference type="EMBL" id="KZ308146">
    <property type="protein sequence ID" value="KAG8222869.1"/>
    <property type="molecule type" value="Genomic_DNA"/>
</dbReference>
<keyword evidence="6" id="KW-0653">Protein transport</keyword>
<dbReference type="GO" id="GO:0070971">
    <property type="term" value="C:endoplasmic reticulum exit site"/>
    <property type="evidence" value="ECO:0007669"/>
    <property type="project" value="UniProtKB-ARBA"/>
</dbReference>
<comment type="subcellular location">
    <subcellularLocation>
        <location evidence="1">Endoplasmic reticulum</location>
    </subcellularLocation>
    <subcellularLocation>
        <location evidence="6">Golgi apparatus membrane</location>
    </subcellularLocation>
</comment>
<evidence type="ECO:0000256" key="2">
    <source>
        <dbReference type="ARBA" id="ARBA00005927"/>
    </source>
</evidence>
<feature type="region of interest" description="Disordered" evidence="7">
    <location>
        <begin position="571"/>
        <end position="612"/>
    </location>
</feature>
<reference evidence="10" key="2">
    <citation type="submission" date="2017-10" db="EMBL/GenBank/DDBJ databases">
        <title>Ladona fulva Genome sequencing and assembly.</title>
        <authorList>
            <person name="Murali S."/>
            <person name="Richards S."/>
            <person name="Bandaranaike D."/>
            <person name="Bellair M."/>
            <person name="Blankenburg K."/>
            <person name="Chao H."/>
            <person name="Dinh H."/>
            <person name="Doddapaneni H."/>
            <person name="Dugan-Rocha S."/>
            <person name="Elkadiri S."/>
            <person name="Gnanaolivu R."/>
            <person name="Hernandez B."/>
            <person name="Skinner E."/>
            <person name="Javaid M."/>
            <person name="Lee S."/>
            <person name="Li M."/>
            <person name="Ming W."/>
            <person name="Munidasa M."/>
            <person name="Muniz J."/>
            <person name="Nguyen L."/>
            <person name="Hughes D."/>
            <person name="Osuji N."/>
            <person name="Pu L.-L."/>
            <person name="Puazo M."/>
            <person name="Qu C."/>
            <person name="Quiroz J."/>
            <person name="Raj R."/>
            <person name="Weissenberger G."/>
            <person name="Xin Y."/>
            <person name="Zou X."/>
            <person name="Han Y."/>
            <person name="Worley K."/>
            <person name="Muzny D."/>
            <person name="Gibbs R."/>
        </authorList>
    </citation>
    <scope>NUCLEOTIDE SEQUENCE</scope>
    <source>
        <strain evidence="10">Sampled in the wild</strain>
    </source>
</reference>
<feature type="region of interest" description="Disordered" evidence="7">
    <location>
        <begin position="139"/>
        <end position="170"/>
    </location>
</feature>
<sequence>MGNCLPNIGLEMMENNNKGGNTWRRNQNQISSSNPYRRTSNMPQDTGVSSNYNNHVGQPSYQVSRMPQSTWYGTQSNLEPSSNADTWNWGIEPQQNPGQYFQETYHTGVHQNYPQQIQQHPEYPVYDYYNAMPAQRLGQQDQNNSSNHQYDESNEWTPATVGNTAGNGSGDLWNWGIGEDAQANAGDWGGNEEAWNWAIPGADTPNSVPTPAETPAPLPQRLPQGMFLRSVKLSVIHSIPAMIGGVEEMCQPAASSLENSSAQIKPNQTPPDEEKTAETAAPPPQRFPQGIYICCHVNASEMLNKGGSGHAFVLYLVDCGVEEIYQPPSTSLESSSVPKTENEPLLVNQPTSDEGKAVPSISSMKSSQVVPKIEEVNSTVVVSDPIMDIEGGASWEGWIDHSTEPVIKQEETKDMFNIREQGERAEIREEKTKTPEPVTKQDDALQGTTEQSPETQESVPPVQKNEELPPSSTVESNHQQSQIIPELTENLGQLGENHQNELIRSEVIQEFTLEQHTDANHNELLLLQVNQQLNEGTQSFDQWWTPDRNVSIPSNLDGAQQQILVVESETSITSVDVNQSKSAESNPEPMEKREGLPAQSLHSQESQWSKQLEGNGISQLADDLASFSISSKREMGEGTPADEEPASNVVSQSDISSTKDQHHPKVIPEDGANLETLPDNKERLDDEEPANKFPNHSEREAAVSWPQRVMQPDNQEVAPPKVEVVPSSNSSFVQWQPGVRQRTQDEGSQESRSVAQQRSLGMPARKSAPSPRPTVGLSSRSNVMLGSRDENRAPRPKYLQSRASPSPSNVSQQQSTIGSMPITQQRPQPIRRSNDDTPLPSDRNQYLETGQLRDEEDEEDEDPCGPPSNQRPPPGLRRMVPGESSSPEAGGASASSLPVAVPDGMVDDDDDDAMDAVAIPSGPRVVPGVAEGEEENTRNDGVGQVPDSTLTSSANMSSGPIQTVNEVPNAERSETIGSEGGTLPSIMTTHARDSVEDRRGSYSRVDVRRDVSSERERSVKAQPSRGSDNVSVPHIVGGESGEEDREEGKDGDRGKGRHSRRRGGRGMRDKEREEGELSDDDDADDVSGRRSVDDRHGETESGRSRRRDHGRGYSSKKGDRHGHRDEGDSGDDRVDGGSRDDARRDDKRRRDRGYDDQWSRNSRRGYHPDADPDDDYYRGHHRRRGSNEWDSRRQHSVPPEERGHPDDRGSRHDYPSQDWSRDHRHREWGPEDEYSRDYYNLRHPNSVSGRPPQGYYREGPRSRTNSQLDLGGNGYEGRPGSRGGEGYYSDTNRDTGWERRNRGPERSGARLRRDSGERDSGEWHEREHRTPRSHYPHQYHSHRLHPEPPYYGLDPRFPPDSRQFSPYSPGYDYYGHPLPPNQTPHPYYNDPYRMRDPYGQAYLYYDEMRRTRPVEYAEWYRKNYGRSTGPHPAVAGGAATPGRRTPSASGGGPSPVHPRSDAGGEGGHSLEDAALGDDSRGSVHSGRSSLNLLASNMDDDSASGQKLGADRSLGSPYRGIEQISSRESTPQRLTPAKFPSAHIKGVLTGHGSLLLLKPNPLMEGPSTTVEFLSLREFLKNDPMVAELEGFPGPLIRGPTHKNSVIQFCNSKINAALNDISIQDRESYILLWKLLILLLKQNGSVVGTDISSLLLEDSAYLQNTTCDSAPVSVSPQLIPEELSSNSNLTTPDEGIVAGAPYQTLGNRLPQLSEDYLTRKFREYLLFGNTKDALEWAMKHGLWGHAMFLAHKIGGRMLASVLTRFANNLPHNDPLQTLYQLLSGKQPAAITSCSDEKWGDWRPHLAMIISNSSNHPDLQRKSIITLGDTLANRGCLFASQFCYVIATLNMGSASATPSSSIQEMNAMFSGPEARHIILGSAVPLTHELEAKIPNEVVHCTEVLEYAMCLADPNFCIPYFQPVKLEYALRLVEHGMVQEGLQYFEAVSTKVTSWLTLGGVDKSIDIYFLKRLALISDRLKHQDPVLERSETGVVVDPQWLQQLNRCIKILEGQPNGMAAGFQQ</sequence>
<dbReference type="GO" id="GO:0016192">
    <property type="term" value="P:vesicle-mediated transport"/>
    <property type="evidence" value="ECO:0007669"/>
    <property type="project" value="UniProtKB-KW"/>
</dbReference>
<evidence type="ECO:0000256" key="5">
    <source>
        <dbReference type="ARBA" id="ARBA00022892"/>
    </source>
</evidence>
<proteinExistence type="inferred from homology"/>
<feature type="region of interest" description="Disordered" evidence="7">
    <location>
        <begin position="631"/>
        <end position="1351"/>
    </location>
</feature>
<evidence type="ECO:0000313" key="11">
    <source>
        <dbReference type="Proteomes" id="UP000792457"/>
    </source>
</evidence>
<keyword evidence="5 6" id="KW-0931">ER-Golgi transport</keyword>
<keyword evidence="11" id="KW-1185">Reference proteome</keyword>
<accession>A0A8K0JV91</accession>
<dbReference type="CDD" id="cd09233">
    <property type="entry name" value="ACE1-Sec16-like"/>
    <property type="match status" value="1"/>
</dbReference>
<organism evidence="10 11">
    <name type="scientific">Ladona fulva</name>
    <name type="common">Scarce chaser dragonfly</name>
    <name type="synonym">Libellula fulva</name>
    <dbReference type="NCBI Taxonomy" id="123851"/>
    <lineage>
        <taxon>Eukaryota</taxon>
        <taxon>Metazoa</taxon>
        <taxon>Ecdysozoa</taxon>
        <taxon>Arthropoda</taxon>
        <taxon>Hexapoda</taxon>
        <taxon>Insecta</taxon>
        <taxon>Pterygota</taxon>
        <taxon>Palaeoptera</taxon>
        <taxon>Odonata</taxon>
        <taxon>Epiprocta</taxon>
        <taxon>Anisoptera</taxon>
        <taxon>Libelluloidea</taxon>
        <taxon>Libellulidae</taxon>
        <taxon>Ladona</taxon>
    </lineage>
</organism>
<evidence type="ECO:0000256" key="7">
    <source>
        <dbReference type="SAM" id="MobiDB-lite"/>
    </source>
</evidence>
<feature type="compositionally biased region" description="Polar residues" evidence="7">
    <location>
        <begin position="470"/>
        <end position="481"/>
    </location>
</feature>
<feature type="region of interest" description="Disordered" evidence="7">
    <location>
        <begin position="403"/>
        <end position="481"/>
    </location>
</feature>
<dbReference type="InterPro" id="IPR024298">
    <property type="entry name" value="Sec16_Sec23-bd"/>
</dbReference>
<feature type="compositionally biased region" description="Basic and acidic residues" evidence="7">
    <location>
        <begin position="403"/>
        <end position="443"/>
    </location>
</feature>
<feature type="region of interest" description="Disordered" evidence="7">
    <location>
        <begin position="1425"/>
        <end position="1533"/>
    </location>
</feature>
<feature type="compositionally biased region" description="Polar residues" evidence="7">
    <location>
        <begin position="139"/>
        <end position="148"/>
    </location>
</feature>
<dbReference type="PANTHER" id="PTHR13402:SF6">
    <property type="entry name" value="SECRETORY 16, ISOFORM I"/>
    <property type="match status" value="1"/>
</dbReference>
<keyword evidence="3 6" id="KW-0813">Transport</keyword>
<feature type="compositionally biased region" description="Pro residues" evidence="7">
    <location>
        <begin position="864"/>
        <end position="875"/>
    </location>
</feature>
<feature type="compositionally biased region" description="Basic and acidic residues" evidence="7">
    <location>
        <begin position="1086"/>
        <end position="1103"/>
    </location>
</feature>
<feature type="compositionally biased region" description="Low complexity" evidence="7">
    <location>
        <begin position="804"/>
        <end position="815"/>
    </location>
</feature>
<feature type="compositionally biased region" description="Acidic residues" evidence="7">
    <location>
        <begin position="905"/>
        <end position="914"/>
    </location>
</feature>
<evidence type="ECO:0000256" key="3">
    <source>
        <dbReference type="ARBA" id="ARBA00022448"/>
    </source>
</evidence>
<feature type="compositionally biased region" description="Basic and acidic residues" evidence="7">
    <location>
        <begin position="990"/>
        <end position="1019"/>
    </location>
</feature>
<dbReference type="Pfam" id="PF12932">
    <property type="entry name" value="Sec16"/>
    <property type="match status" value="1"/>
</dbReference>
<gene>
    <name evidence="10" type="ORF">J437_LFUL003514</name>
</gene>
<feature type="compositionally biased region" description="Basic and acidic residues" evidence="7">
    <location>
        <begin position="1122"/>
        <end position="1145"/>
    </location>
</feature>
<evidence type="ECO:0000256" key="1">
    <source>
        <dbReference type="ARBA" id="ARBA00004240"/>
    </source>
</evidence>
<feature type="compositionally biased region" description="Polar residues" evidence="7">
    <location>
        <begin position="1485"/>
        <end position="1494"/>
    </location>
</feature>
<dbReference type="GO" id="GO:0012507">
    <property type="term" value="C:ER to Golgi transport vesicle membrane"/>
    <property type="evidence" value="ECO:0007669"/>
    <property type="project" value="TreeGrafter"/>
</dbReference>
<feature type="compositionally biased region" description="Basic residues" evidence="7">
    <location>
        <begin position="1055"/>
        <end position="1065"/>
    </location>
</feature>
<feature type="compositionally biased region" description="Acidic residues" evidence="7">
    <location>
        <begin position="1076"/>
        <end position="1085"/>
    </location>
</feature>
<feature type="compositionally biased region" description="Basic and acidic residues" evidence="7">
    <location>
        <begin position="657"/>
        <end position="668"/>
    </location>
</feature>
<dbReference type="PANTHER" id="PTHR13402">
    <property type="entry name" value="RGPR-RELATED"/>
    <property type="match status" value="1"/>
</dbReference>
<feature type="compositionally biased region" description="Gly residues" evidence="7">
    <location>
        <begin position="1271"/>
        <end position="1286"/>
    </location>
</feature>
<comment type="caution">
    <text evidence="10">The sequence shown here is derived from an EMBL/GenBank/DDBJ whole genome shotgun (WGS) entry which is preliminary data.</text>
</comment>
<feature type="compositionally biased region" description="Polar residues" evidence="7">
    <location>
        <begin position="571"/>
        <end position="585"/>
    </location>
</feature>
<feature type="compositionally biased region" description="Basic and acidic residues" evidence="7">
    <location>
        <begin position="1066"/>
        <end position="1075"/>
    </location>
</feature>
<feature type="compositionally biased region" description="Polar residues" evidence="7">
    <location>
        <begin position="328"/>
        <end position="339"/>
    </location>
</feature>
<evidence type="ECO:0000313" key="10">
    <source>
        <dbReference type="EMBL" id="KAG8222869.1"/>
    </source>
</evidence>
<feature type="non-terminal residue" evidence="10">
    <location>
        <position position="1"/>
    </location>
</feature>
<feature type="domain" description="Sec16 central conserved" evidence="9">
    <location>
        <begin position="1561"/>
        <end position="1642"/>
    </location>
</feature>
<dbReference type="Gene3D" id="1.25.40.1030">
    <property type="match status" value="1"/>
</dbReference>
<feature type="compositionally biased region" description="Low complexity" evidence="7">
    <location>
        <begin position="881"/>
        <end position="904"/>
    </location>
</feature>
<dbReference type="GO" id="GO:0007030">
    <property type="term" value="P:Golgi organization"/>
    <property type="evidence" value="ECO:0007669"/>
    <property type="project" value="TreeGrafter"/>
</dbReference>
<feature type="compositionally biased region" description="Polar residues" evidence="7">
    <location>
        <begin position="946"/>
        <end position="966"/>
    </location>
</feature>
<dbReference type="Proteomes" id="UP000792457">
    <property type="component" value="Unassembled WGS sequence"/>
</dbReference>
<feature type="domain" description="Sec16 Sec23-binding" evidence="8">
    <location>
        <begin position="1720"/>
        <end position="1978"/>
    </location>
</feature>
<feature type="compositionally biased region" description="Basic and acidic residues" evidence="7">
    <location>
        <begin position="1291"/>
        <end position="1330"/>
    </location>
</feature>
<name>A0A8K0JV91_LADFU</name>
<feature type="region of interest" description="Disordered" evidence="7">
    <location>
        <begin position="254"/>
        <end position="284"/>
    </location>
</feature>
<keyword evidence="6" id="KW-0333">Golgi apparatus</keyword>
<dbReference type="GO" id="GO:0000139">
    <property type="term" value="C:Golgi membrane"/>
    <property type="evidence" value="ECO:0007669"/>
    <property type="project" value="UniProtKB-SubCell"/>
</dbReference>
<evidence type="ECO:0000256" key="4">
    <source>
        <dbReference type="ARBA" id="ARBA00022824"/>
    </source>
</evidence>
<dbReference type="InterPro" id="IPR024340">
    <property type="entry name" value="Sec16_CCD"/>
</dbReference>
<dbReference type="Pfam" id="PF12931">
    <property type="entry name" value="TPR_Sec16"/>
    <property type="match status" value="1"/>
</dbReference>
<feature type="compositionally biased region" description="Polar residues" evidence="7">
    <location>
        <begin position="446"/>
        <end position="458"/>
    </location>
</feature>
<keyword evidence="4 6" id="KW-0256">Endoplasmic reticulum</keyword>
<feature type="region of interest" description="Disordered" evidence="7">
    <location>
        <begin position="328"/>
        <end position="363"/>
    </location>
</feature>
<feature type="compositionally biased region" description="Polar residues" evidence="7">
    <location>
        <begin position="750"/>
        <end position="759"/>
    </location>
</feature>
<feature type="compositionally biased region" description="Polar residues" evidence="7">
    <location>
        <begin position="155"/>
        <end position="166"/>
    </location>
</feature>
<feature type="compositionally biased region" description="Polar residues" evidence="7">
    <location>
        <begin position="1522"/>
        <end position="1532"/>
    </location>
</feature>
<reference evidence="10" key="1">
    <citation type="submission" date="2013-04" db="EMBL/GenBank/DDBJ databases">
        <authorList>
            <person name="Qu J."/>
            <person name="Murali S.C."/>
            <person name="Bandaranaike D."/>
            <person name="Bellair M."/>
            <person name="Blankenburg K."/>
            <person name="Chao H."/>
            <person name="Dinh H."/>
            <person name="Doddapaneni H."/>
            <person name="Downs B."/>
            <person name="Dugan-Rocha S."/>
            <person name="Elkadiri S."/>
            <person name="Gnanaolivu R.D."/>
            <person name="Hernandez B."/>
            <person name="Javaid M."/>
            <person name="Jayaseelan J.C."/>
            <person name="Lee S."/>
            <person name="Li M."/>
            <person name="Ming W."/>
            <person name="Munidasa M."/>
            <person name="Muniz J."/>
            <person name="Nguyen L."/>
            <person name="Ongeri F."/>
            <person name="Osuji N."/>
            <person name="Pu L.-L."/>
            <person name="Puazo M."/>
            <person name="Qu C."/>
            <person name="Quiroz J."/>
            <person name="Raj R."/>
            <person name="Weissenberger G."/>
            <person name="Xin Y."/>
            <person name="Zou X."/>
            <person name="Han Y."/>
            <person name="Richards S."/>
            <person name="Worley K."/>
            <person name="Muzny D."/>
            <person name="Gibbs R."/>
        </authorList>
    </citation>
    <scope>NUCLEOTIDE SEQUENCE</scope>
    <source>
        <strain evidence="10">Sampled in the wild</strain>
    </source>
</reference>
<feature type="compositionally biased region" description="Polar residues" evidence="7">
    <location>
        <begin position="254"/>
        <end position="267"/>
    </location>
</feature>
<feature type="compositionally biased region" description="Acidic residues" evidence="7">
    <location>
        <begin position="854"/>
        <end position="863"/>
    </location>
</feature>
<dbReference type="GO" id="GO:0070973">
    <property type="term" value="P:protein localization to endoplasmic reticulum exit site"/>
    <property type="evidence" value="ECO:0007669"/>
    <property type="project" value="TreeGrafter"/>
</dbReference>
<evidence type="ECO:0000259" key="8">
    <source>
        <dbReference type="Pfam" id="PF12931"/>
    </source>
</evidence>
<feature type="compositionally biased region" description="Basic and acidic residues" evidence="7">
    <location>
        <begin position="1166"/>
        <end position="1178"/>
    </location>
</feature>